<keyword evidence="4 8" id="KW-0413">Isomerase</keyword>
<dbReference type="GO" id="GO:0008909">
    <property type="term" value="F:isochorismate synthase activity"/>
    <property type="evidence" value="ECO:0007669"/>
    <property type="project" value="UniProtKB-EC"/>
</dbReference>
<evidence type="ECO:0000313" key="8">
    <source>
        <dbReference type="EMBL" id="NDK88137.1"/>
    </source>
</evidence>
<evidence type="ECO:0000313" key="9">
    <source>
        <dbReference type="Proteomes" id="UP000466307"/>
    </source>
</evidence>
<dbReference type="EC" id="5.4.4.2" evidence="3"/>
<proteinExistence type="inferred from homology"/>
<dbReference type="Proteomes" id="UP000466307">
    <property type="component" value="Unassembled WGS sequence"/>
</dbReference>
<dbReference type="NCBIfam" id="TIGR00543">
    <property type="entry name" value="isochor_syn"/>
    <property type="match status" value="1"/>
</dbReference>
<organism evidence="8 9">
    <name type="scientific">Gordonia desulfuricans</name>
    <dbReference type="NCBI Taxonomy" id="89051"/>
    <lineage>
        <taxon>Bacteria</taxon>
        <taxon>Bacillati</taxon>
        <taxon>Actinomycetota</taxon>
        <taxon>Actinomycetes</taxon>
        <taxon>Mycobacteriales</taxon>
        <taxon>Gordoniaceae</taxon>
        <taxon>Gordonia</taxon>
    </lineage>
</organism>
<feature type="region of interest" description="Disordered" evidence="6">
    <location>
        <begin position="174"/>
        <end position="197"/>
    </location>
</feature>
<evidence type="ECO:0000256" key="6">
    <source>
        <dbReference type="SAM" id="MobiDB-lite"/>
    </source>
</evidence>
<evidence type="ECO:0000256" key="5">
    <source>
        <dbReference type="ARBA" id="ARBA00041564"/>
    </source>
</evidence>
<evidence type="ECO:0000259" key="7">
    <source>
        <dbReference type="Pfam" id="PF00425"/>
    </source>
</evidence>
<evidence type="ECO:0000256" key="2">
    <source>
        <dbReference type="ARBA" id="ARBA00005297"/>
    </source>
</evidence>
<dbReference type="Gene3D" id="3.60.120.10">
    <property type="entry name" value="Anthranilate synthase"/>
    <property type="match status" value="1"/>
</dbReference>
<feature type="domain" description="Chorismate-utilising enzyme C-terminal" evidence="7">
    <location>
        <begin position="89"/>
        <end position="343"/>
    </location>
</feature>
<evidence type="ECO:0000256" key="4">
    <source>
        <dbReference type="ARBA" id="ARBA00023235"/>
    </source>
</evidence>
<dbReference type="InterPro" id="IPR005801">
    <property type="entry name" value="ADC_synthase"/>
</dbReference>
<feature type="compositionally biased region" description="Basic and acidic residues" evidence="6">
    <location>
        <begin position="179"/>
        <end position="197"/>
    </location>
</feature>
<comment type="similarity">
    <text evidence="2">Belongs to the isochorismate synthase family.</text>
</comment>
<dbReference type="PANTHER" id="PTHR42839:SF2">
    <property type="entry name" value="ISOCHORISMATE SYNTHASE ENTC"/>
    <property type="match status" value="1"/>
</dbReference>
<dbReference type="Pfam" id="PF00425">
    <property type="entry name" value="Chorismate_bind"/>
    <property type="match status" value="1"/>
</dbReference>
<comment type="caution">
    <text evidence="8">The sequence shown here is derived from an EMBL/GenBank/DDBJ whole genome shotgun (WGS) entry which is preliminary data.</text>
</comment>
<protein>
    <recommendedName>
        <fullName evidence="3">isochorismate synthase</fullName>
        <ecNumber evidence="3">5.4.4.2</ecNumber>
    </recommendedName>
    <alternativeName>
        <fullName evidence="5">Isochorismate mutase</fullName>
    </alternativeName>
</protein>
<evidence type="ECO:0000256" key="3">
    <source>
        <dbReference type="ARBA" id="ARBA00012824"/>
    </source>
</evidence>
<gene>
    <name evidence="8" type="ORF">GYA93_00855</name>
</gene>
<accession>A0A7K3LKR8</accession>
<comment type="catalytic activity">
    <reaction evidence="1">
        <text>chorismate = isochorismate</text>
        <dbReference type="Rhea" id="RHEA:18985"/>
        <dbReference type="ChEBI" id="CHEBI:29748"/>
        <dbReference type="ChEBI" id="CHEBI:29780"/>
        <dbReference type="EC" id="5.4.4.2"/>
    </reaction>
</comment>
<dbReference type="InterPro" id="IPR004561">
    <property type="entry name" value="IsoChor_synthase"/>
</dbReference>
<name>A0A7K3LKR8_9ACTN</name>
<dbReference type="PANTHER" id="PTHR42839">
    <property type="entry name" value="ISOCHORISMATE SYNTHASE ENTC"/>
    <property type="match status" value="1"/>
</dbReference>
<evidence type="ECO:0000256" key="1">
    <source>
        <dbReference type="ARBA" id="ARBA00000799"/>
    </source>
</evidence>
<dbReference type="EMBL" id="JAADZU010000002">
    <property type="protein sequence ID" value="NDK88137.1"/>
    <property type="molecule type" value="Genomic_DNA"/>
</dbReference>
<dbReference type="AlphaFoldDB" id="A0A7K3LKR8"/>
<dbReference type="InterPro" id="IPR015890">
    <property type="entry name" value="Chorismate_C"/>
</dbReference>
<dbReference type="SUPFAM" id="SSF56322">
    <property type="entry name" value="ADC synthase"/>
    <property type="match status" value="1"/>
</dbReference>
<reference evidence="8 9" key="1">
    <citation type="submission" date="2020-01" db="EMBL/GenBank/DDBJ databases">
        <title>Investigation of new actinobacteria for the biodesulphurisation of diesel fuel.</title>
        <authorList>
            <person name="Athi Narayanan S.M."/>
        </authorList>
    </citation>
    <scope>NUCLEOTIDE SEQUENCE [LARGE SCALE GENOMIC DNA]</scope>
    <source>
        <strain evidence="8 9">213E</strain>
    </source>
</reference>
<dbReference type="RefSeq" id="WP_083534523.1">
    <property type="nucleotide sequence ID" value="NZ_JAADZU010000002.1"/>
</dbReference>
<sequence length="368" mass="38624">MSPDVFVLSRPHGVVRAAGVVRRYPDAAAAARDLRERRVDSVVGALAFDPREPSALIAPTALYHTRIPLPGAQPTARRLTAVVEIPDPATHLARVQAAVAAIADGGLDKVVLARALTGRLDAPADVDDLLAALAGGNHEHNAFAVDTGTGRLVGASPELLLRKHGREVTCLPYAGSAPRHADPAADRRSREALAGSAKDHREHAFVVEHLRRRLAPIATDLEIGGRPELLSTGEMWHLATPVHAVLTESDSTALDLAMTLSPTPATCGTPADVAARFIRTHEEPRGLYAGAVGWADADGNGEWMVTIRCLELDRTGTGVRMWAGGGIVAGSDPQAELTETTAKLQTVLNALGVTLDDLPAAGMTPGQS</sequence>
<keyword evidence="9" id="KW-1185">Reference proteome</keyword>